<feature type="non-terminal residue" evidence="2">
    <location>
        <position position="50"/>
    </location>
</feature>
<dbReference type="PROSITE" id="PS51029">
    <property type="entry name" value="MADF"/>
    <property type="match status" value="1"/>
</dbReference>
<dbReference type="Pfam" id="PF10545">
    <property type="entry name" value="MADF_DNA_bdg"/>
    <property type="match status" value="1"/>
</dbReference>
<dbReference type="InterPro" id="IPR039353">
    <property type="entry name" value="TF_Adf1"/>
</dbReference>
<dbReference type="GO" id="GO:0005634">
    <property type="term" value="C:nucleus"/>
    <property type="evidence" value="ECO:0007669"/>
    <property type="project" value="TreeGrafter"/>
</dbReference>
<evidence type="ECO:0000259" key="1">
    <source>
        <dbReference type="PROSITE" id="PS51029"/>
    </source>
</evidence>
<dbReference type="Proteomes" id="UP000735302">
    <property type="component" value="Unassembled WGS sequence"/>
</dbReference>
<feature type="non-terminal residue" evidence="2">
    <location>
        <position position="1"/>
    </location>
</feature>
<dbReference type="GO" id="GO:0006357">
    <property type="term" value="P:regulation of transcription by RNA polymerase II"/>
    <property type="evidence" value="ECO:0007669"/>
    <property type="project" value="TreeGrafter"/>
</dbReference>
<accession>A0AAV4DP56</accession>
<dbReference type="GO" id="GO:0005667">
    <property type="term" value="C:transcription regulator complex"/>
    <property type="evidence" value="ECO:0007669"/>
    <property type="project" value="TreeGrafter"/>
</dbReference>
<keyword evidence="3" id="KW-1185">Reference proteome</keyword>
<evidence type="ECO:0000313" key="3">
    <source>
        <dbReference type="Proteomes" id="UP000735302"/>
    </source>
</evidence>
<comment type="caution">
    <text evidence="2">The sequence shown here is derived from an EMBL/GenBank/DDBJ whole genome shotgun (WGS) entry which is preliminary data.</text>
</comment>
<dbReference type="EMBL" id="BLXT01008064">
    <property type="protein sequence ID" value="GFO45710.1"/>
    <property type="molecule type" value="Genomic_DNA"/>
</dbReference>
<gene>
    <name evidence="2" type="ORF">PoB_007221500</name>
</gene>
<sequence>MSSLMKDFSERLIVEVQVRPCLYNPRDPGYKDCARVERDWQDVAKNLGCS</sequence>
<proteinExistence type="predicted"/>
<name>A0AAV4DP56_9GAST</name>
<dbReference type="InterPro" id="IPR006578">
    <property type="entry name" value="MADF-dom"/>
</dbReference>
<organism evidence="2 3">
    <name type="scientific">Plakobranchus ocellatus</name>
    <dbReference type="NCBI Taxonomy" id="259542"/>
    <lineage>
        <taxon>Eukaryota</taxon>
        <taxon>Metazoa</taxon>
        <taxon>Spiralia</taxon>
        <taxon>Lophotrochozoa</taxon>
        <taxon>Mollusca</taxon>
        <taxon>Gastropoda</taxon>
        <taxon>Heterobranchia</taxon>
        <taxon>Euthyneura</taxon>
        <taxon>Panpulmonata</taxon>
        <taxon>Sacoglossa</taxon>
        <taxon>Placobranchoidea</taxon>
        <taxon>Plakobranchidae</taxon>
        <taxon>Plakobranchus</taxon>
    </lineage>
</organism>
<evidence type="ECO:0000313" key="2">
    <source>
        <dbReference type="EMBL" id="GFO45710.1"/>
    </source>
</evidence>
<protein>
    <recommendedName>
        <fullName evidence="1">MADF domain-containing protein</fullName>
    </recommendedName>
</protein>
<feature type="domain" description="MADF" evidence="1">
    <location>
        <begin position="11"/>
        <end position="50"/>
    </location>
</feature>
<dbReference type="AlphaFoldDB" id="A0AAV4DP56"/>
<dbReference type="PANTHER" id="PTHR12243">
    <property type="entry name" value="MADF DOMAIN TRANSCRIPTION FACTOR"/>
    <property type="match status" value="1"/>
</dbReference>
<dbReference type="PANTHER" id="PTHR12243:SF67">
    <property type="entry name" value="COREPRESSOR OF PANGOLIN, ISOFORM A-RELATED"/>
    <property type="match status" value="1"/>
</dbReference>
<reference evidence="2 3" key="1">
    <citation type="journal article" date="2021" name="Elife">
        <title>Chloroplast acquisition without the gene transfer in kleptoplastic sea slugs, Plakobranchus ocellatus.</title>
        <authorList>
            <person name="Maeda T."/>
            <person name="Takahashi S."/>
            <person name="Yoshida T."/>
            <person name="Shimamura S."/>
            <person name="Takaki Y."/>
            <person name="Nagai Y."/>
            <person name="Toyoda A."/>
            <person name="Suzuki Y."/>
            <person name="Arimoto A."/>
            <person name="Ishii H."/>
            <person name="Satoh N."/>
            <person name="Nishiyama T."/>
            <person name="Hasebe M."/>
            <person name="Maruyama T."/>
            <person name="Minagawa J."/>
            <person name="Obokata J."/>
            <person name="Shigenobu S."/>
        </authorList>
    </citation>
    <scope>NUCLEOTIDE SEQUENCE [LARGE SCALE GENOMIC DNA]</scope>
</reference>